<name>A0A834X097_9FABA</name>
<reference evidence="1" key="1">
    <citation type="submission" date="2020-09" db="EMBL/GenBank/DDBJ databases">
        <title>Genome-Enabled Discovery of Anthraquinone Biosynthesis in Senna tora.</title>
        <authorList>
            <person name="Kang S.-H."/>
            <person name="Pandey R.P."/>
            <person name="Lee C.-M."/>
            <person name="Sim J.-S."/>
            <person name="Jeong J.-T."/>
            <person name="Choi B.-S."/>
            <person name="Jung M."/>
            <person name="Ginzburg D."/>
            <person name="Zhao K."/>
            <person name="Won S.Y."/>
            <person name="Oh T.-J."/>
            <person name="Yu Y."/>
            <person name="Kim N.-H."/>
            <person name="Lee O.R."/>
            <person name="Lee T.-H."/>
            <person name="Bashyal P."/>
            <person name="Kim T.-S."/>
            <person name="Lee W.-H."/>
            <person name="Kawkins C."/>
            <person name="Kim C.-K."/>
            <person name="Kim J.S."/>
            <person name="Ahn B.O."/>
            <person name="Rhee S.Y."/>
            <person name="Sohng J.K."/>
        </authorList>
    </citation>
    <scope>NUCLEOTIDE SEQUENCE</scope>
    <source>
        <tissue evidence="1">Leaf</tissue>
    </source>
</reference>
<protein>
    <submittedName>
        <fullName evidence="1">Uncharacterized protein</fullName>
    </submittedName>
</protein>
<evidence type="ECO:0000313" key="2">
    <source>
        <dbReference type="Proteomes" id="UP000634136"/>
    </source>
</evidence>
<organism evidence="1 2">
    <name type="scientific">Senna tora</name>
    <dbReference type="NCBI Taxonomy" id="362788"/>
    <lineage>
        <taxon>Eukaryota</taxon>
        <taxon>Viridiplantae</taxon>
        <taxon>Streptophyta</taxon>
        <taxon>Embryophyta</taxon>
        <taxon>Tracheophyta</taxon>
        <taxon>Spermatophyta</taxon>
        <taxon>Magnoliopsida</taxon>
        <taxon>eudicotyledons</taxon>
        <taxon>Gunneridae</taxon>
        <taxon>Pentapetalae</taxon>
        <taxon>rosids</taxon>
        <taxon>fabids</taxon>
        <taxon>Fabales</taxon>
        <taxon>Fabaceae</taxon>
        <taxon>Caesalpinioideae</taxon>
        <taxon>Cassia clade</taxon>
        <taxon>Senna</taxon>
    </lineage>
</organism>
<comment type="caution">
    <text evidence="1">The sequence shown here is derived from an EMBL/GenBank/DDBJ whole genome shotgun (WGS) entry which is preliminary data.</text>
</comment>
<dbReference type="EMBL" id="JAAIUW010000004">
    <property type="protein sequence ID" value="KAF7835912.1"/>
    <property type="molecule type" value="Genomic_DNA"/>
</dbReference>
<sequence>MLCILDIRNSRPILVPLNNDEIDKEVDQPNKRREQVKVVQIVTINLILNQPFSTVSNRMYRNSWNSRPILVPLNNDEIDKEVDQPNKRREQVKVVQIVTINLILNQPFSTVSNRMYWNSWSLGPVLVPLNNDEIDNEVDQRTLRPILALLNNDKIDKEVDQAH</sequence>
<keyword evidence="2" id="KW-1185">Reference proteome</keyword>
<accession>A0A834X097</accession>
<gene>
    <name evidence="1" type="ORF">G2W53_010771</name>
</gene>
<dbReference type="Proteomes" id="UP000634136">
    <property type="component" value="Unassembled WGS sequence"/>
</dbReference>
<proteinExistence type="predicted"/>
<dbReference type="AlphaFoldDB" id="A0A834X097"/>
<evidence type="ECO:0000313" key="1">
    <source>
        <dbReference type="EMBL" id="KAF7835912.1"/>
    </source>
</evidence>